<dbReference type="PANTHER" id="PTHR11474">
    <property type="entry name" value="TYROSINASE FAMILY MEMBER"/>
    <property type="match status" value="1"/>
</dbReference>
<keyword evidence="6" id="KW-0186">Copper</keyword>
<evidence type="ECO:0000256" key="9">
    <source>
        <dbReference type="ARBA" id="ARBA00048233"/>
    </source>
</evidence>
<feature type="domain" description="Tyrosinase copper-binding" evidence="12">
    <location>
        <begin position="336"/>
        <end position="347"/>
    </location>
</feature>
<evidence type="ECO:0000256" key="7">
    <source>
        <dbReference type="ARBA" id="ARBA00023033"/>
    </source>
</evidence>
<evidence type="ECO:0000256" key="8">
    <source>
        <dbReference type="ARBA" id="ARBA00023101"/>
    </source>
</evidence>
<evidence type="ECO:0000256" key="6">
    <source>
        <dbReference type="ARBA" id="ARBA00023008"/>
    </source>
</evidence>
<feature type="signal peptide" evidence="11">
    <location>
        <begin position="1"/>
        <end position="18"/>
    </location>
</feature>
<dbReference type="PRINTS" id="PR00092">
    <property type="entry name" value="TYROSINASE"/>
</dbReference>
<evidence type="ECO:0000256" key="3">
    <source>
        <dbReference type="ARBA" id="ARBA00011906"/>
    </source>
</evidence>
<gene>
    <name evidence="13" type="ORF">CC80DRAFT_508001</name>
</gene>
<dbReference type="OrthoDB" id="6132182at2759"/>
<dbReference type="InterPro" id="IPR002227">
    <property type="entry name" value="Tyrosinase_Cu-bd"/>
</dbReference>
<dbReference type="InterPro" id="IPR041640">
    <property type="entry name" value="Tyrosinase_C"/>
</dbReference>
<keyword evidence="8" id="KW-0470">Melanin biosynthesis</keyword>
<dbReference type="Pfam" id="PF18132">
    <property type="entry name" value="Tyrosinase_C"/>
    <property type="match status" value="1"/>
</dbReference>
<comment type="catalytic activity">
    <reaction evidence="9">
        <text>2 L-dopa + O2 = 2 L-dopaquinone + 2 H2O</text>
        <dbReference type="Rhea" id="RHEA:34287"/>
        <dbReference type="ChEBI" id="CHEBI:15377"/>
        <dbReference type="ChEBI" id="CHEBI:15379"/>
        <dbReference type="ChEBI" id="CHEBI:57504"/>
        <dbReference type="ChEBI" id="CHEBI:57924"/>
        <dbReference type="EC" id="1.14.18.1"/>
    </reaction>
</comment>
<keyword evidence="14" id="KW-1185">Reference proteome</keyword>
<protein>
    <recommendedName>
        <fullName evidence="3">tyrosinase</fullName>
        <ecNumber evidence="3">1.14.18.1</ecNumber>
    </recommendedName>
</protein>
<dbReference type="EMBL" id="ML977010">
    <property type="protein sequence ID" value="KAF1952540.1"/>
    <property type="molecule type" value="Genomic_DNA"/>
</dbReference>
<sequence length="604" mass="65156">MRVTLIGAASLLTASSFASPIDSRDASQLASANPLIFEKRQGPGSYYAITGATGGVQPRKEIRDLEKAGGEMWNLFLLAMADFQAMNQEVIDSYYQIAGIHGMPWTSWDGVQGTGANTPGAQMGYCPHGQVLFGTWHRPYLVLFEQKLQRVATNIANTFPTATRAKYQDAATKIRIPYWDWAKAVPTDQPIVPTSLSNEKTSVTFPNGTTASIDNPLFDYNFHPLDHTQINGTGCRLGAGPSGGLPSVCDNMQMTIRAGLTATDNGALESNLRKDLASRRSSLYAVLSQYQHFTQVISTQTCGSLARVGNLESIHNPIHNAFFPGHMSPSSVAAFDPIFWFHHANVDRQIALHQAVFPGTYLESCAAETATFTIETGELLDAGSALTPFHKNAAGDFWTSTSISNIRDLGYTYPELANNPPNATIVASIKAQYSGPPNVLVSTSKAKRQAPVPATKELYLAEVKVPLYGLDDGDNGAAPYNVLLFLGEPKGNSKQWAFGDNYIGTASSLGGRNVQKDDVTPVPIDLSISLSKAIAAAATTEEGAKEYLKANLKYRLELGGVEIPKDKVPALEISLISTDVEIAQSDDTFDRWVGGFKEHGKVVG</sequence>
<keyword evidence="4" id="KW-0479">Metal-binding</keyword>
<accession>A0A6A5TKT5</accession>
<name>A0A6A5TKT5_9PLEO</name>
<dbReference type="GO" id="GO:0046872">
    <property type="term" value="F:metal ion binding"/>
    <property type="evidence" value="ECO:0007669"/>
    <property type="project" value="UniProtKB-KW"/>
</dbReference>
<dbReference type="Proteomes" id="UP000800035">
    <property type="component" value="Unassembled WGS sequence"/>
</dbReference>
<evidence type="ECO:0000256" key="1">
    <source>
        <dbReference type="ARBA" id="ARBA00001973"/>
    </source>
</evidence>
<evidence type="ECO:0000259" key="12">
    <source>
        <dbReference type="PROSITE" id="PS00498"/>
    </source>
</evidence>
<comment type="cofactor">
    <cofactor evidence="1">
        <name>Cu(2+)</name>
        <dbReference type="ChEBI" id="CHEBI:29036"/>
    </cofactor>
</comment>
<dbReference type="GO" id="GO:0004503">
    <property type="term" value="F:tyrosinase activity"/>
    <property type="evidence" value="ECO:0007669"/>
    <property type="project" value="UniProtKB-EC"/>
</dbReference>
<keyword evidence="11" id="KW-0732">Signal</keyword>
<dbReference type="PROSITE" id="PS00498">
    <property type="entry name" value="TYROSINASE_2"/>
    <property type="match status" value="1"/>
</dbReference>
<keyword evidence="5" id="KW-0560">Oxidoreductase</keyword>
<evidence type="ECO:0000256" key="10">
    <source>
        <dbReference type="ARBA" id="ARBA00048881"/>
    </source>
</evidence>
<keyword evidence="7" id="KW-0503">Monooxygenase</keyword>
<comment type="similarity">
    <text evidence="2">Belongs to the tyrosinase family.</text>
</comment>
<dbReference type="AlphaFoldDB" id="A0A6A5TKT5"/>
<evidence type="ECO:0000313" key="13">
    <source>
        <dbReference type="EMBL" id="KAF1952540.1"/>
    </source>
</evidence>
<dbReference type="InterPro" id="IPR050316">
    <property type="entry name" value="Tyrosinase/Hemocyanin"/>
</dbReference>
<dbReference type="SUPFAM" id="SSF48056">
    <property type="entry name" value="Di-copper centre-containing domain"/>
    <property type="match status" value="1"/>
</dbReference>
<proteinExistence type="inferred from homology"/>
<dbReference type="EC" id="1.14.18.1" evidence="3"/>
<feature type="chain" id="PRO_5025533027" description="tyrosinase" evidence="11">
    <location>
        <begin position="19"/>
        <end position="604"/>
    </location>
</feature>
<evidence type="ECO:0000256" key="5">
    <source>
        <dbReference type="ARBA" id="ARBA00023002"/>
    </source>
</evidence>
<reference evidence="13" key="1">
    <citation type="journal article" date="2020" name="Stud. Mycol.">
        <title>101 Dothideomycetes genomes: a test case for predicting lifestyles and emergence of pathogens.</title>
        <authorList>
            <person name="Haridas S."/>
            <person name="Albert R."/>
            <person name="Binder M."/>
            <person name="Bloem J."/>
            <person name="Labutti K."/>
            <person name="Salamov A."/>
            <person name="Andreopoulos B."/>
            <person name="Baker S."/>
            <person name="Barry K."/>
            <person name="Bills G."/>
            <person name="Bluhm B."/>
            <person name="Cannon C."/>
            <person name="Castanera R."/>
            <person name="Culley D."/>
            <person name="Daum C."/>
            <person name="Ezra D."/>
            <person name="Gonzalez J."/>
            <person name="Henrissat B."/>
            <person name="Kuo A."/>
            <person name="Liang C."/>
            <person name="Lipzen A."/>
            <person name="Lutzoni F."/>
            <person name="Magnuson J."/>
            <person name="Mondo S."/>
            <person name="Nolan M."/>
            <person name="Ohm R."/>
            <person name="Pangilinan J."/>
            <person name="Park H.-J."/>
            <person name="Ramirez L."/>
            <person name="Alfaro M."/>
            <person name="Sun H."/>
            <person name="Tritt A."/>
            <person name="Yoshinaga Y."/>
            <person name="Zwiers L.-H."/>
            <person name="Turgeon B."/>
            <person name="Goodwin S."/>
            <person name="Spatafora J."/>
            <person name="Crous P."/>
            <person name="Grigoriev I."/>
        </authorList>
    </citation>
    <scope>NUCLEOTIDE SEQUENCE</scope>
    <source>
        <strain evidence="13">CBS 675.92</strain>
    </source>
</reference>
<dbReference type="InterPro" id="IPR008922">
    <property type="entry name" value="Di-copper_centre_dom_sf"/>
</dbReference>
<dbReference type="Pfam" id="PF00264">
    <property type="entry name" value="Tyrosinase"/>
    <property type="match status" value="1"/>
</dbReference>
<evidence type="ECO:0000256" key="11">
    <source>
        <dbReference type="SAM" id="SignalP"/>
    </source>
</evidence>
<evidence type="ECO:0000256" key="4">
    <source>
        <dbReference type="ARBA" id="ARBA00022723"/>
    </source>
</evidence>
<organism evidence="13 14">
    <name type="scientific">Byssothecium circinans</name>
    <dbReference type="NCBI Taxonomy" id="147558"/>
    <lineage>
        <taxon>Eukaryota</taxon>
        <taxon>Fungi</taxon>
        <taxon>Dikarya</taxon>
        <taxon>Ascomycota</taxon>
        <taxon>Pezizomycotina</taxon>
        <taxon>Dothideomycetes</taxon>
        <taxon>Pleosporomycetidae</taxon>
        <taxon>Pleosporales</taxon>
        <taxon>Massarineae</taxon>
        <taxon>Massarinaceae</taxon>
        <taxon>Byssothecium</taxon>
    </lineage>
</organism>
<evidence type="ECO:0000313" key="14">
    <source>
        <dbReference type="Proteomes" id="UP000800035"/>
    </source>
</evidence>
<comment type="catalytic activity">
    <reaction evidence="10">
        <text>L-tyrosine + O2 = L-dopaquinone + H2O</text>
        <dbReference type="Rhea" id="RHEA:18117"/>
        <dbReference type="ChEBI" id="CHEBI:15377"/>
        <dbReference type="ChEBI" id="CHEBI:15379"/>
        <dbReference type="ChEBI" id="CHEBI:57924"/>
        <dbReference type="ChEBI" id="CHEBI:58315"/>
        <dbReference type="EC" id="1.14.18.1"/>
    </reaction>
</comment>
<evidence type="ECO:0000256" key="2">
    <source>
        <dbReference type="ARBA" id="ARBA00009928"/>
    </source>
</evidence>
<dbReference type="GO" id="GO:0042438">
    <property type="term" value="P:melanin biosynthetic process"/>
    <property type="evidence" value="ECO:0007669"/>
    <property type="project" value="UniProtKB-KW"/>
</dbReference>
<dbReference type="PANTHER" id="PTHR11474:SF76">
    <property type="entry name" value="SHKT DOMAIN-CONTAINING PROTEIN"/>
    <property type="match status" value="1"/>
</dbReference>
<dbReference type="Gene3D" id="1.10.1280.10">
    <property type="entry name" value="Di-copper center containing domain from catechol oxidase"/>
    <property type="match status" value="1"/>
</dbReference>